<comment type="similarity">
    <text evidence="1">Belongs to the monovalent cation:proton antiporter 1 (CPA1) transporter (TC 2.A.36) family.</text>
</comment>
<gene>
    <name evidence="3" type="ORF">PFISCL1PPCAC_26588</name>
</gene>
<comment type="caution">
    <text evidence="3">The sequence shown here is derived from an EMBL/GenBank/DDBJ whole genome shotgun (WGS) entry which is preliminary data.</text>
</comment>
<organism evidence="3 4">
    <name type="scientific">Pristionchus fissidentatus</name>
    <dbReference type="NCBI Taxonomy" id="1538716"/>
    <lineage>
        <taxon>Eukaryota</taxon>
        <taxon>Metazoa</taxon>
        <taxon>Ecdysozoa</taxon>
        <taxon>Nematoda</taxon>
        <taxon>Chromadorea</taxon>
        <taxon>Rhabditida</taxon>
        <taxon>Rhabditina</taxon>
        <taxon>Diplogasteromorpha</taxon>
        <taxon>Diplogasteroidea</taxon>
        <taxon>Neodiplogasteridae</taxon>
        <taxon>Pristionchus</taxon>
    </lineage>
</organism>
<sequence length="149" mass="16949">MDASPQRASDFRNACHNFFNHPQINLLLTGLIAVVGSYFAFISIFHRWAFFPFEVSTSPINKDWGLIASTVFVLYIISLIAAKVADLAWVKPALGPIIFGVMIRNITHFDHLYILDSDLDLTLRYFALVLLLIRCGMRFNAELIAENWV</sequence>
<dbReference type="GO" id="GO:0098662">
    <property type="term" value="P:inorganic cation transmembrane transport"/>
    <property type="evidence" value="ECO:0007669"/>
    <property type="project" value="TreeGrafter"/>
</dbReference>
<dbReference type="InterPro" id="IPR038770">
    <property type="entry name" value="Na+/solute_symporter_sf"/>
</dbReference>
<keyword evidence="2" id="KW-0812">Transmembrane</keyword>
<dbReference type="Proteomes" id="UP001432322">
    <property type="component" value="Unassembled WGS sequence"/>
</dbReference>
<keyword evidence="2" id="KW-0472">Membrane</keyword>
<dbReference type="AlphaFoldDB" id="A0AAV5WTC7"/>
<evidence type="ECO:0000313" key="4">
    <source>
        <dbReference type="Proteomes" id="UP001432322"/>
    </source>
</evidence>
<accession>A0AAV5WTC7</accession>
<evidence type="ECO:0000313" key="3">
    <source>
        <dbReference type="EMBL" id="GMT35291.1"/>
    </source>
</evidence>
<keyword evidence="4" id="KW-1185">Reference proteome</keyword>
<dbReference type="PANTHER" id="PTHR31102:SF1">
    <property type="entry name" value="CATION_H+ EXCHANGER DOMAIN-CONTAINING PROTEIN"/>
    <property type="match status" value="1"/>
</dbReference>
<evidence type="ECO:0000256" key="1">
    <source>
        <dbReference type="ARBA" id="ARBA00007367"/>
    </source>
</evidence>
<feature type="transmembrane region" description="Helical" evidence="2">
    <location>
        <begin position="94"/>
        <end position="115"/>
    </location>
</feature>
<evidence type="ECO:0000256" key="2">
    <source>
        <dbReference type="SAM" id="Phobius"/>
    </source>
</evidence>
<name>A0AAV5WTC7_9BILA</name>
<reference evidence="3" key="1">
    <citation type="submission" date="2023-10" db="EMBL/GenBank/DDBJ databases">
        <title>Genome assembly of Pristionchus species.</title>
        <authorList>
            <person name="Yoshida K."/>
            <person name="Sommer R.J."/>
        </authorList>
    </citation>
    <scope>NUCLEOTIDE SEQUENCE</scope>
    <source>
        <strain evidence="3">RS5133</strain>
    </source>
</reference>
<keyword evidence="2" id="KW-1133">Transmembrane helix</keyword>
<dbReference type="EMBL" id="BTSY01000007">
    <property type="protein sequence ID" value="GMT35291.1"/>
    <property type="molecule type" value="Genomic_DNA"/>
</dbReference>
<dbReference type="PANTHER" id="PTHR31102">
    <property type="match status" value="1"/>
</dbReference>
<feature type="transmembrane region" description="Helical" evidence="2">
    <location>
        <begin position="121"/>
        <end position="137"/>
    </location>
</feature>
<protein>
    <submittedName>
        <fullName evidence="3">Uncharacterized protein</fullName>
    </submittedName>
</protein>
<feature type="non-terminal residue" evidence="3">
    <location>
        <position position="149"/>
    </location>
</feature>
<dbReference type="Gene3D" id="1.20.1530.20">
    <property type="match status" value="1"/>
</dbReference>
<proteinExistence type="inferred from homology"/>
<feature type="transmembrane region" description="Helical" evidence="2">
    <location>
        <begin position="64"/>
        <end position="82"/>
    </location>
</feature>
<dbReference type="InterPro" id="IPR051843">
    <property type="entry name" value="CPA1_transporter"/>
</dbReference>
<feature type="transmembrane region" description="Helical" evidence="2">
    <location>
        <begin position="26"/>
        <end position="44"/>
    </location>
</feature>